<evidence type="ECO:0000313" key="13">
    <source>
        <dbReference type="Proteomes" id="UP000305362"/>
    </source>
</evidence>
<evidence type="ECO:0000256" key="6">
    <source>
        <dbReference type="SAM" id="MobiDB-lite"/>
    </source>
</evidence>
<dbReference type="Pfam" id="PF02291">
    <property type="entry name" value="TFIID-31kDa"/>
    <property type="match status" value="1"/>
</dbReference>
<evidence type="ECO:0000313" key="11">
    <source>
        <dbReference type="EMBL" id="TIC62130.1"/>
    </source>
</evidence>
<evidence type="ECO:0000256" key="4">
    <source>
        <dbReference type="ARBA" id="ARBA00023163"/>
    </source>
</evidence>
<dbReference type="EMBL" id="SPRO01000051">
    <property type="protein sequence ID" value="TIC27777.1"/>
    <property type="molecule type" value="Genomic_DNA"/>
</dbReference>
<keyword evidence="3" id="KW-0805">Transcription regulation</keyword>
<comment type="similarity">
    <text evidence="2">Belongs to the TAF9 family.</text>
</comment>
<evidence type="ECO:0000313" key="10">
    <source>
        <dbReference type="EMBL" id="TIC60066.1"/>
    </source>
</evidence>
<dbReference type="InterPro" id="IPR009072">
    <property type="entry name" value="Histone-fold"/>
</dbReference>
<dbReference type="EMBL" id="SPRC01000049">
    <property type="protein sequence ID" value="TIB76267.1"/>
    <property type="molecule type" value="Genomic_DNA"/>
</dbReference>
<dbReference type="Gene3D" id="1.10.20.10">
    <property type="entry name" value="Histone, subunit A"/>
    <property type="match status" value="1"/>
</dbReference>
<dbReference type="Proteomes" id="UP000310685">
    <property type="component" value="Unassembled WGS sequence"/>
</dbReference>
<proteinExistence type="inferred from homology"/>
<accession>A0A4T0QZC1</accession>
<sequence>MSDVKPVPRTAHLISLILASKGINDAPPATIHMLLDFANRYTHEVLSDSLVYSEYAGRNGYNGVELGDVEMAISVKANHQFSLAPPKEYLLELSQTLNSRPLPPLPESYGPRMPAPRHRLTAPNFSLIPSNSSNAEQ</sequence>
<dbReference type="InterPro" id="IPR003162">
    <property type="entry name" value="TFIID-31"/>
</dbReference>
<feature type="region of interest" description="Disordered" evidence="6">
    <location>
        <begin position="100"/>
        <end position="137"/>
    </location>
</feature>
<name>A0A4T0QZC1_9BASI</name>
<evidence type="ECO:0000256" key="5">
    <source>
        <dbReference type="ARBA" id="ARBA00023242"/>
    </source>
</evidence>
<dbReference type="Proteomes" id="UP000309601">
    <property type="component" value="Unassembled WGS sequence"/>
</dbReference>
<dbReference type="AlphaFoldDB" id="A0A4T0QZC1"/>
<dbReference type="EMBL" id="SPRV01000048">
    <property type="protein sequence ID" value="TIC60066.1"/>
    <property type="molecule type" value="Genomic_DNA"/>
</dbReference>
<dbReference type="GO" id="GO:0016251">
    <property type="term" value="F:RNA polymerase II general transcription initiation factor activity"/>
    <property type="evidence" value="ECO:0007669"/>
    <property type="project" value="TreeGrafter"/>
</dbReference>
<dbReference type="PANTHER" id="PTHR48068">
    <property type="entry name" value="TAF9 RNA POLYMERASE II, TATA BOX-BINDING PROTEIN (TBP)-ASSOCIATED FACTOR"/>
    <property type="match status" value="1"/>
</dbReference>
<comment type="caution">
    <text evidence="9">The sequence shown here is derived from an EMBL/GenBank/DDBJ whole genome shotgun (WGS) entry which is preliminary data.</text>
</comment>
<evidence type="ECO:0000313" key="8">
    <source>
        <dbReference type="EMBL" id="TIB96996.1"/>
    </source>
</evidence>
<organism evidence="9 14">
    <name type="scientific">Wallemia mellicola</name>
    <dbReference type="NCBI Taxonomy" id="1708541"/>
    <lineage>
        <taxon>Eukaryota</taxon>
        <taxon>Fungi</taxon>
        <taxon>Dikarya</taxon>
        <taxon>Basidiomycota</taxon>
        <taxon>Wallemiomycotina</taxon>
        <taxon>Wallemiomycetes</taxon>
        <taxon>Wallemiales</taxon>
        <taxon>Wallemiaceae</taxon>
        <taxon>Wallemia</taxon>
    </lineage>
</organism>
<evidence type="ECO:0000313" key="17">
    <source>
        <dbReference type="Proteomes" id="UP000310685"/>
    </source>
</evidence>
<evidence type="ECO:0000313" key="15">
    <source>
        <dbReference type="Proteomes" id="UP000307169"/>
    </source>
</evidence>
<comment type="subcellular location">
    <subcellularLocation>
        <location evidence="1">Nucleus</location>
    </subcellularLocation>
</comment>
<dbReference type="GO" id="GO:0003713">
    <property type="term" value="F:transcription coactivator activity"/>
    <property type="evidence" value="ECO:0007669"/>
    <property type="project" value="TreeGrafter"/>
</dbReference>
<protein>
    <submittedName>
        <fullName evidence="9">Transcription factor TAFII-31</fullName>
    </submittedName>
</protein>
<dbReference type="CDD" id="cd07979">
    <property type="entry name" value="HFD_TAF9"/>
    <property type="match status" value="1"/>
</dbReference>
<evidence type="ECO:0000313" key="9">
    <source>
        <dbReference type="EMBL" id="TIC27777.1"/>
    </source>
</evidence>
<evidence type="ECO:0000256" key="2">
    <source>
        <dbReference type="ARBA" id="ARBA00007646"/>
    </source>
</evidence>
<dbReference type="GO" id="GO:0046982">
    <property type="term" value="F:protein heterodimerization activity"/>
    <property type="evidence" value="ECO:0007669"/>
    <property type="project" value="InterPro"/>
</dbReference>
<dbReference type="SUPFAM" id="SSF47113">
    <property type="entry name" value="Histone-fold"/>
    <property type="match status" value="1"/>
</dbReference>
<feature type="compositionally biased region" description="Polar residues" evidence="6">
    <location>
        <begin position="123"/>
        <end position="137"/>
    </location>
</feature>
<evidence type="ECO:0000313" key="18">
    <source>
        <dbReference type="Proteomes" id="UP000310708"/>
    </source>
</evidence>
<dbReference type="GO" id="GO:0000124">
    <property type="term" value="C:SAGA complex"/>
    <property type="evidence" value="ECO:0007669"/>
    <property type="project" value="TreeGrafter"/>
</dbReference>
<keyword evidence="4" id="KW-0804">Transcription</keyword>
<evidence type="ECO:0000313" key="16">
    <source>
        <dbReference type="Proteomes" id="UP000309601"/>
    </source>
</evidence>
<dbReference type="GO" id="GO:0005669">
    <property type="term" value="C:transcription factor TFIID complex"/>
    <property type="evidence" value="ECO:0007669"/>
    <property type="project" value="TreeGrafter"/>
</dbReference>
<dbReference type="Proteomes" id="UP000305362">
    <property type="component" value="Unassembled WGS sequence"/>
</dbReference>
<dbReference type="EMBL" id="SPRH01000054">
    <property type="protein sequence ID" value="TIB96996.1"/>
    <property type="molecule type" value="Genomic_DNA"/>
</dbReference>
<dbReference type="Proteomes" id="UP000305647">
    <property type="component" value="Unassembled WGS sequence"/>
</dbReference>
<dbReference type="EMBL" id="SPRX01000051">
    <property type="protein sequence ID" value="TIC63273.1"/>
    <property type="molecule type" value="Genomic_DNA"/>
</dbReference>
<evidence type="ECO:0000313" key="7">
    <source>
        <dbReference type="EMBL" id="TIB76267.1"/>
    </source>
</evidence>
<evidence type="ECO:0000256" key="3">
    <source>
        <dbReference type="ARBA" id="ARBA00023015"/>
    </source>
</evidence>
<dbReference type="OrthoDB" id="341924at2759"/>
<dbReference type="InterPro" id="IPR051431">
    <property type="entry name" value="TFIID_subunit_9"/>
</dbReference>
<evidence type="ECO:0000256" key="1">
    <source>
        <dbReference type="ARBA" id="ARBA00004123"/>
    </source>
</evidence>
<evidence type="ECO:0000313" key="12">
    <source>
        <dbReference type="EMBL" id="TIC63273.1"/>
    </source>
</evidence>
<dbReference type="Proteomes" id="UP000310708">
    <property type="component" value="Unassembled WGS sequence"/>
</dbReference>
<keyword evidence="5" id="KW-0539">Nucleus</keyword>
<dbReference type="Proteomes" id="UP000307169">
    <property type="component" value="Unassembled WGS sequence"/>
</dbReference>
<dbReference type="PANTHER" id="PTHR48068:SF4">
    <property type="entry name" value="TATA-BOX BINDING PROTEIN ASSOCIATED FACTOR 9"/>
    <property type="match status" value="1"/>
</dbReference>
<dbReference type="GO" id="GO:0051123">
    <property type="term" value="P:RNA polymerase II preinitiation complex assembly"/>
    <property type="evidence" value="ECO:0007669"/>
    <property type="project" value="TreeGrafter"/>
</dbReference>
<evidence type="ECO:0000313" key="14">
    <source>
        <dbReference type="Proteomes" id="UP000305647"/>
    </source>
</evidence>
<reference evidence="13 14" key="1">
    <citation type="submission" date="2019-03" db="EMBL/GenBank/DDBJ databases">
        <title>Sequencing 25 genomes of Wallemia mellicola.</title>
        <authorList>
            <person name="Gostincar C."/>
        </authorList>
    </citation>
    <scope>NUCLEOTIDE SEQUENCE [LARGE SCALE GENOMIC DNA]</scope>
    <source>
        <strain evidence="8 15">EXF-1262</strain>
        <strain evidence="11 16">EXF-1274</strain>
        <strain evidence="10 13">EXF-1277</strain>
        <strain evidence="7 17">EXF-6152</strain>
        <strain evidence="12 18">EXF-757</strain>
        <strain evidence="9 14">EXF-8738</strain>
    </source>
</reference>
<gene>
    <name evidence="12" type="ORF">E3Q01_03465</name>
    <name evidence="11" type="ORF">E3Q02_03627</name>
    <name evidence="10" type="ORF">E3Q03_03470</name>
    <name evidence="9" type="ORF">E3Q10_03549</name>
    <name evidence="8" type="ORF">E3Q17_03601</name>
    <name evidence="7" type="ORF">E3Q22_03611</name>
</gene>
<dbReference type="EMBL" id="SPRW01000051">
    <property type="protein sequence ID" value="TIC62130.1"/>
    <property type="molecule type" value="Genomic_DNA"/>
</dbReference>